<evidence type="ECO:0000313" key="2">
    <source>
        <dbReference type="EMBL" id="EPY00859.1"/>
    </source>
</evidence>
<sequence length="105" mass="11537">MTDNTGSVGERLAAIHLALGKCCIAWKNLFYTQRPVTLTSDQALEMADFFARTAFEIRDAAALLGFLLEFRKADFDLPPSPTFSESQPAEQAKPRLSVIEGGKSQ</sequence>
<feature type="region of interest" description="Disordered" evidence="1">
    <location>
        <begin position="79"/>
        <end position="105"/>
    </location>
</feature>
<organism evidence="2 3">
    <name type="scientific">Magnetospirillum fulvum MGU-K5</name>
    <dbReference type="NCBI Taxonomy" id="1316936"/>
    <lineage>
        <taxon>Bacteria</taxon>
        <taxon>Pseudomonadati</taxon>
        <taxon>Pseudomonadota</taxon>
        <taxon>Alphaproteobacteria</taxon>
        <taxon>Rhodospirillales</taxon>
        <taxon>Rhodospirillaceae</taxon>
        <taxon>Magnetospirillum</taxon>
    </lineage>
</organism>
<dbReference type="Proteomes" id="UP000015350">
    <property type="component" value="Unassembled WGS sequence"/>
</dbReference>
<dbReference type="STRING" id="1316936.K678_13865"/>
<reference evidence="2 3" key="1">
    <citation type="submission" date="2013-04" db="EMBL/GenBank/DDBJ databases">
        <authorList>
            <person name="Kuznetsov B."/>
            <person name="Ivanovsky R."/>
        </authorList>
    </citation>
    <scope>NUCLEOTIDE SEQUENCE [LARGE SCALE GENOMIC DNA]</scope>
    <source>
        <strain evidence="2 3">MGU-K5</strain>
    </source>
</reference>
<evidence type="ECO:0000313" key="3">
    <source>
        <dbReference type="Proteomes" id="UP000015350"/>
    </source>
</evidence>
<gene>
    <name evidence="2" type="ORF">K678_13865</name>
</gene>
<dbReference type="RefSeq" id="WP_021133062.1">
    <property type="nucleotide sequence ID" value="NZ_AQPH01000064.1"/>
</dbReference>
<proteinExistence type="predicted"/>
<comment type="caution">
    <text evidence="2">The sequence shown here is derived from an EMBL/GenBank/DDBJ whole genome shotgun (WGS) entry which is preliminary data.</text>
</comment>
<evidence type="ECO:0000256" key="1">
    <source>
        <dbReference type="SAM" id="MobiDB-lite"/>
    </source>
</evidence>
<accession>S9S870</accession>
<name>S9S870_MAGFU</name>
<dbReference type="AlphaFoldDB" id="S9S870"/>
<dbReference type="EMBL" id="AQPH01000064">
    <property type="protein sequence ID" value="EPY00859.1"/>
    <property type="molecule type" value="Genomic_DNA"/>
</dbReference>
<protein>
    <submittedName>
        <fullName evidence="2">Uncharacterized protein</fullName>
    </submittedName>
</protein>